<feature type="domain" description="Lipid/polyisoprenoid-binding YceI-like" evidence="2">
    <location>
        <begin position="25"/>
        <end position="188"/>
    </location>
</feature>
<dbReference type="SMART" id="SM00867">
    <property type="entry name" value="YceI"/>
    <property type="match status" value="1"/>
</dbReference>
<dbReference type="AlphaFoldDB" id="A0A850H861"/>
<dbReference type="SUPFAM" id="SSF101874">
    <property type="entry name" value="YceI-like"/>
    <property type="match status" value="1"/>
</dbReference>
<dbReference type="InterPro" id="IPR036761">
    <property type="entry name" value="TTHA0802/YceI-like_sf"/>
</dbReference>
<dbReference type="Gene3D" id="2.40.128.110">
    <property type="entry name" value="Lipid/polyisoprenoid-binding, YceI-like"/>
    <property type="match status" value="1"/>
</dbReference>
<gene>
    <name evidence="3" type="ORF">HUO12_00780</name>
</gene>
<feature type="chain" id="PRO_5033029911" evidence="1">
    <location>
        <begin position="23"/>
        <end position="191"/>
    </location>
</feature>
<keyword evidence="4" id="KW-1185">Reference proteome</keyword>
<protein>
    <submittedName>
        <fullName evidence="3">YceI family protein</fullName>
    </submittedName>
</protein>
<sequence length="191" mass="20527">MTPLRALLLALFAALLVGASPAGQVYAVDNNASALNAKVGFLGIGRRTAGFPEVSGTVRLDKARPETIDLDVTIDARALTAPDDLTLSRLKGEKFFWVEKYPQVRFVGREMKLTSPKSGTVDGELTARGVTQPVTLEVIFDTAPADLVPGEAVTLSGTTRINRRAFGMTSYSLIVGKWVNIELRARLVPQG</sequence>
<proteinExistence type="predicted"/>
<comment type="caution">
    <text evidence="3">The sequence shown here is derived from an EMBL/GenBank/DDBJ whole genome shotgun (WGS) entry which is preliminary data.</text>
</comment>
<dbReference type="EMBL" id="JABWTA010000001">
    <property type="protein sequence ID" value="NVE93425.1"/>
    <property type="molecule type" value="Genomic_DNA"/>
</dbReference>
<name>A0A850H861_9SPHN</name>
<evidence type="ECO:0000256" key="1">
    <source>
        <dbReference type="SAM" id="SignalP"/>
    </source>
</evidence>
<evidence type="ECO:0000313" key="3">
    <source>
        <dbReference type="EMBL" id="NVE93425.1"/>
    </source>
</evidence>
<evidence type="ECO:0000313" key="4">
    <source>
        <dbReference type="Proteomes" id="UP000546031"/>
    </source>
</evidence>
<evidence type="ECO:0000259" key="2">
    <source>
        <dbReference type="SMART" id="SM00867"/>
    </source>
</evidence>
<keyword evidence="1" id="KW-0732">Signal</keyword>
<feature type="signal peptide" evidence="1">
    <location>
        <begin position="1"/>
        <end position="22"/>
    </location>
</feature>
<organism evidence="3 4">
    <name type="scientific">Altererythrobacter lutimaris</name>
    <dbReference type="NCBI Taxonomy" id="2743979"/>
    <lineage>
        <taxon>Bacteria</taxon>
        <taxon>Pseudomonadati</taxon>
        <taxon>Pseudomonadota</taxon>
        <taxon>Alphaproteobacteria</taxon>
        <taxon>Sphingomonadales</taxon>
        <taxon>Erythrobacteraceae</taxon>
        <taxon>Altererythrobacter</taxon>
    </lineage>
</organism>
<dbReference type="RefSeq" id="WP_176271794.1">
    <property type="nucleotide sequence ID" value="NZ_JABWTA010000001.1"/>
</dbReference>
<dbReference type="Pfam" id="PF04264">
    <property type="entry name" value="YceI"/>
    <property type="match status" value="1"/>
</dbReference>
<dbReference type="Proteomes" id="UP000546031">
    <property type="component" value="Unassembled WGS sequence"/>
</dbReference>
<dbReference type="PANTHER" id="PTHR34406">
    <property type="entry name" value="PROTEIN YCEI"/>
    <property type="match status" value="1"/>
</dbReference>
<dbReference type="PANTHER" id="PTHR34406:SF1">
    <property type="entry name" value="PROTEIN YCEI"/>
    <property type="match status" value="1"/>
</dbReference>
<reference evidence="3 4" key="1">
    <citation type="submission" date="2020-06" db="EMBL/GenBank/DDBJ databases">
        <title>Altererythrobacter lutimaris sp. nov., a marine bacterium isolated from a tidal flat.</title>
        <authorList>
            <person name="Kim D."/>
            <person name="Yoo Y."/>
            <person name="Kim J.-J."/>
        </authorList>
    </citation>
    <scope>NUCLEOTIDE SEQUENCE [LARGE SCALE GENOMIC DNA]</scope>
    <source>
        <strain evidence="3 4">JGD-16</strain>
    </source>
</reference>
<dbReference type="InterPro" id="IPR007372">
    <property type="entry name" value="Lipid/polyisoprenoid-bd_YceI"/>
</dbReference>
<accession>A0A850H861</accession>